<organism evidence="4">
    <name type="scientific">Chaetomium thermophilum (strain DSM 1495 / CBS 144.50 / IMI 039719)</name>
    <name type="common">Thermochaetoides thermophila</name>
    <dbReference type="NCBI Taxonomy" id="759272"/>
    <lineage>
        <taxon>Eukaryota</taxon>
        <taxon>Fungi</taxon>
        <taxon>Dikarya</taxon>
        <taxon>Ascomycota</taxon>
        <taxon>Pezizomycotina</taxon>
        <taxon>Sordariomycetes</taxon>
        <taxon>Sordariomycetidae</taxon>
        <taxon>Sordariales</taxon>
        <taxon>Chaetomiaceae</taxon>
        <taxon>Thermochaetoides</taxon>
    </lineage>
</organism>
<name>G0S4P2_CHATD</name>
<dbReference type="GeneID" id="18256341"/>
<feature type="compositionally biased region" description="Pro residues" evidence="1">
    <location>
        <begin position="209"/>
        <end position="219"/>
    </location>
</feature>
<dbReference type="Proteomes" id="UP000008066">
    <property type="component" value="Unassembled WGS sequence"/>
</dbReference>
<dbReference type="EMBL" id="GL988041">
    <property type="protein sequence ID" value="EGS20471.1"/>
    <property type="molecule type" value="Genomic_DNA"/>
</dbReference>
<feature type="region of interest" description="Disordered" evidence="1">
    <location>
        <begin position="88"/>
        <end position="135"/>
    </location>
</feature>
<dbReference type="AlphaFoldDB" id="G0S4P2"/>
<dbReference type="KEGG" id="cthr:CTHT_0023030"/>
<protein>
    <submittedName>
        <fullName evidence="3">Uncharacterized protein</fullName>
    </submittedName>
</protein>
<keyword evidence="4" id="KW-1185">Reference proteome</keyword>
<dbReference type="RefSeq" id="XP_006692767.1">
    <property type="nucleotide sequence ID" value="XM_006692704.1"/>
</dbReference>
<evidence type="ECO:0000256" key="2">
    <source>
        <dbReference type="SAM" id="Phobius"/>
    </source>
</evidence>
<feature type="compositionally biased region" description="Polar residues" evidence="1">
    <location>
        <begin position="244"/>
        <end position="275"/>
    </location>
</feature>
<accession>G0S4P2</accession>
<keyword evidence="2" id="KW-1133">Transmembrane helix</keyword>
<sequence>MAPPILSSGQDHSTRSVSHDCSGWSCLSDAAQFGIILVIIFFVFTIAYIYWRLWIKPQRESSNAQAEEETTSARWEVSRRSPRSITITIYREARSRGDQDNDDDEGKDNADGSRIRRRRRKKSNTNADDGEDDRTKTLATTAENILGPVVQVQPPQIITSPPAPVAYQVQFPDVHVIPPPPPAVIYTAAPQTFSPPAPLFTPTLVAEPVTPPPPPPPVVVEPSGGNQDATPQQPSAVQPPCAAQQPTQSRNGNADGLSNSKTTSSQHTAIPPTSN</sequence>
<reference evidence="3 4" key="1">
    <citation type="journal article" date="2011" name="Cell">
        <title>Insight into structure and assembly of the nuclear pore complex by utilizing the genome of a eukaryotic thermophile.</title>
        <authorList>
            <person name="Amlacher S."/>
            <person name="Sarges P."/>
            <person name="Flemming D."/>
            <person name="van Noort V."/>
            <person name="Kunze R."/>
            <person name="Devos D.P."/>
            <person name="Arumugam M."/>
            <person name="Bork P."/>
            <person name="Hurt E."/>
        </authorList>
    </citation>
    <scope>NUCLEOTIDE SEQUENCE [LARGE SCALE GENOMIC DNA]</scope>
    <source>
        <strain evidence="4">DSM 1495 / CBS 144.50 / IMI 039719</strain>
    </source>
</reference>
<feature type="compositionally biased region" description="Polar residues" evidence="1">
    <location>
        <begin position="224"/>
        <end position="236"/>
    </location>
</feature>
<feature type="transmembrane region" description="Helical" evidence="2">
    <location>
        <begin position="30"/>
        <end position="51"/>
    </location>
</feature>
<keyword evidence="2" id="KW-0472">Membrane</keyword>
<evidence type="ECO:0000313" key="4">
    <source>
        <dbReference type="Proteomes" id="UP000008066"/>
    </source>
</evidence>
<gene>
    <name evidence="3" type="ORF">CTHT_0023030</name>
</gene>
<dbReference type="OrthoDB" id="4590106at2759"/>
<evidence type="ECO:0000313" key="3">
    <source>
        <dbReference type="EMBL" id="EGS20471.1"/>
    </source>
</evidence>
<evidence type="ECO:0000256" key="1">
    <source>
        <dbReference type="SAM" id="MobiDB-lite"/>
    </source>
</evidence>
<proteinExistence type="predicted"/>
<dbReference type="HOGENOM" id="CLU_1011956_0_0_1"/>
<keyword evidence="2" id="KW-0812">Transmembrane</keyword>
<feature type="region of interest" description="Disordered" evidence="1">
    <location>
        <begin position="204"/>
        <end position="275"/>
    </location>
</feature>